<organism evidence="2 3">
    <name type="scientific">Sulfuracidifex tepidarius</name>
    <dbReference type="NCBI Taxonomy" id="1294262"/>
    <lineage>
        <taxon>Archaea</taxon>
        <taxon>Thermoproteota</taxon>
        <taxon>Thermoprotei</taxon>
        <taxon>Sulfolobales</taxon>
        <taxon>Sulfolobaceae</taxon>
        <taxon>Sulfuracidifex</taxon>
    </lineage>
</organism>
<evidence type="ECO:0000313" key="3">
    <source>
        <dbReference type="Proteomes" id="UP000322983"/>
    </source>
</evidence>
<keyword evidence="3" id="KW-1185">Reference proteome</keyword>
<dbReference type="GeneID" id="41716039"/>
<dbReference type="Proteomes" id="UP000322983">
    <property type="component" value="Chromosome"/>
</dbReference>
<accession>A0A510DXP1</accession>
<dbReference type="RefSeq" id="WP_149528742.1">
    <property type="nucleotide sequence ID" value="NZ_AP018929.1"/>
</dbReference>
<dbReference type="Gene3D" id="1.10.3210.10">
    <property type="entry name" value="Hypothetical protein af1432"/>
    <property type="match status" value="1"/>
</dbReference>
<dbReference type="EMBL" id="AP018929">
    <property type="protein sequence ID" value="BBG24975.1"/>
    <property type="molecule type" value="Genomic_DNA"/>
</dbReference>
<evidence type="ECO:0000259" key="1">
    <source>
        <dbReference type="Pfam" id="PF01966"/>
    </source>
</evidence>
<dbReference type="KEGG" id="step:IC006_2309"/>
<reference evidence="2 3" key="1">
    <citation type="journal article" date="2020" name="Int. J. Syst. Evol. Microbiol.">
        <title>Sulfuracidifex tepidarius gen. nov., sp. nov. and transfer of Sulfolobus metallicus Huber and Stetter 1992 to the genus Sulfuracidifex as Sulfuracidifex metallicus comb. nov.</title>
        <authorList>
            <person name="Itoh T."/>
            <person name="Miura T."/>
            <person name="Sakai H.D."/>
            <person name="Kato S."/>
            <person name="Ohkuma M."/>
            <person name="Takashina T."/>
        </authorList>
    </citation>
    <scope>NUCLEOTIDE SEQUENCE [LARGE SCALE GENOMIC DNA]</scope>
    <source>
        <strain evidence="2 3">IC-006</strain>
    </source>
</reference>
<dbReference type="SUPFAM" id="SSF109604">
    <property type="entry name" value="HD-domain/PDEase-like"/>
    <property type="match status" value="1"/>
</dbReference>
<dbReference type="Pfam" id="PF01966">
    <property type="entry name" value="HD"/>
    <property type="match status" value="1"/>
</dbReference>
<dbReference type="InterPro" id="IPR043128">
    <property type="entry name" value="Rev_trsase/Diguanyl_cyclase"/>
</dbReference>
<name>A0A510DXP1_9CREN</name>
<gene>
    <name evidence="2" type="ORF">IC006_2309</name>
</gene>
<dbReference type="STRING" id="1294262.GCA_001316085_02561"/>
<dbReference type="OrthoDB" id="44247at2157"/>
<proteinExistence type="predicted"/>
<protein>
    <recommendedName>
        <fullName evidence="1">HD domain-containing protein</fullName>
    </recommendedName>
</protein>
<dbReference type="InterPro" id="IPR006674">
    <property type="entry name" value="HD_domain"/>
</dbReference>
<dbReference type="Gene3D" id="3.30.70.270">
    <property type="match status" value="1"/>
</dbReference>
<feature type="domain" description="HD" evidence="1">
    <location>
        <begin position="102"/>
        <end position="219"/>
    </location>
</feature>
<evidence type="ECO:0000313" key="2">
    <source>
        <dbReference type="EMBL" id="BBG24975.1"/>
    </source>
</evidence>
<sequence length="861" mass="97651">MSSANYVRPDPLTFKVIRKSTSRESEEIREKVRECWKENLDYWKKGEKGKALNLTADCIVNEIKEEIRLYHKELEIGKSYDVPFVILPADTRFPGFLNSIGDHMITTSAFAVSVALSMYDKGLLGDVIYPFLGNNSCDREILRGFIRLAALLHDLGKMPPCNHAERSYEYVKNIFREDGELAEALALTASRHHYGRYTSQDRRPSNILELIVAFADKVSSSSRSIVFRETDLNSGKDSMMNFLRRARGFKEIGYNIGSDEDLKRIEDLIRDGHVEEDEDFSGVRTYGFLDKDENASLRVNSRLVNAERELIGEKGEGKLVSMYFFEIPSIKSYVSRGTSLKVYAGYSLLIDYLNHEISRRIQEKVGPECVISDEGGSVLAITPSTFKTEEILTGVLDPEKGELRFFKYRDFKEDFLLSEFFLGPKEVWEGWGEKSPYLRDSVRSFGSLVSKFLSHASSSEIKPSSELGKERRIPINNTCKECKMNPKEEGDLCGACKLAQDMYVEFRNSVQSLLGGEDNPGKRVEVLRAFNIIRELIHDLKESGKDVVGIKVPITVDEWDENHGGSGWIAFFDADGDNFGKLKSNATTLTQYIAILNGLSFYIYYSIERGLLYTIEKKGEVNFVPLVLGGDDIIFLFRGDDVFLFSEGMDMALKNATYSRKGGELERKATDADPYMWFGISAGIFLSNKVDYPFILGKEEAERLQGISKEYSKTKVQPKLKGAGLITSFLSSKFGGTEEVSSFPGLVLSREDVKGLSEYMSEFCKSGLNTKNMRELLKYIKEDKISLTYRVFRSKGTDIVKLFLEMFNELQDEELLRKLVITFISVLEPMEDMPISAGNEKLKKDEICTFFNELEAKAQSR</sequence>
<dbReference type="AlphaFoldDB" id="A0A510DXP1"/>